<evidence type="ECO:0000313" key="4">
    <source>
        <dbReference type="Proteomes" id="UP001205998"/>
    </source>
</evidence>
<dbReference type="AlphaFoldDB" id="A0AAD5F8H5"/>
<feature type="region of interest" description="Disordered" evidence="1">
    <location>
        <begin position="105"/>
        <end position="130"/>
    </location>
</feature>
<dbReference type="InterPro" id="IPR001478">
    <property type="entry name" value="PDZ"/>
</dbReference>
<dbReference type="InterPro" id="IPR051342">
    <property type="entry name" value="PDZ_scaffold"/>
</dbReference>
<dbReference type="SMART" id="SM00228">
    <property type="entry name" value="PDZ"/>
    <property type="match status" value="2"/>
</dbReference>
<protein>
    <submittedName>
        <fullName evidence="3">Multiple PDZ domain protein isoform X2</fullName>
    </submittedName>
</protein>
<sequence>MLQKYGSLRGELKLVELDCSTHRSGLGVCVSGSRNGRITVSELKPGGAAAADGQISVGDELLEINGQVLYGRSFQNAADVISSVLSKVKIVLFRVPPTCERRSLLEGISKGGPSRRDSRSMNHGLPGQRGATRSRSLVYVCTMASSPSGVCTNPAISIALSNHNPINNPTPSFSQIPPSNHVPPSAHNTAAGYTHRFHHKQSNCSSLINPPASGVQSPFYCSACSVRSDPLTCPIIPGCINIIDICKGHSSLGLTIVGGCNTLLGAILIHEVNEGGAAHRDGRLMAGDHILEVNGMDLRMASHEEALSVLRLSPQHVRLCVYRNTLTHTVHSQGTHTHEDTWDLFTVDLQLQPGQELGLSIVGKR</sequence>
<proteinExistence type="predicted"/>
<evidence type="ECO:0000259" key="2">
    <source>
        <dbReference type="PROSITE" id="PS50106"/>
    </source>
</evidence>
<dbReference type="Proteomes" id="UP001205998">
    <property type="component" value="Unassembled WGS sequence"/>
</dbReference>
<dbReference type="Gene3D" id="2.30.42.10">
    <property type="match status" value="2"/>
</dbReference>
<keyword evidence="4" id="KW-1185">Reference proteome</keyword>
<comment type="caution">
    <text evidence="3">The sequence shown here is derived from an EMBL/GenBank/DDBJ whole genome shotgun (WGS) entry which is preliminary data.</text>
</comment>
<dbReference type="CDD" id="cd06673">
    <property type="entry name" value="PDZ10_MUPP1-PDZ8_PATJ-like"/>
    <property type="match status" value="1"/>
</dbReference>
<dbReference type="Pfam" id="PF00595">
    <property type="entry name" value="PDZ"/>
    <property type="match status" value="2"/>
</dbReference>
<dbReference type="SUPFAM" id="SSF50156">
    <property type="entry name" value="PDZ domain-like"/>
    <property type="match status" value="2"/>
</dbReference>
<accession>A0AAD5F8H5</accession>
<feature type="non-terminal residue" evidence="3">
    <location>
        <position position="365"/>
    </location>
</feature>
<organism evidence="3 4">
    <name type="scientific">Silurus asotus</name>
    <name type="common">Amur catfish</name>
    <name type="synonym">Parasilurus asotus</name>
    <dbReference type="NCBI Taxonomy" id="30991"/>
    <lineage>
        <taxon>Eukaryota</taxon>
        <taxon>Metazoa</taxon>
        <taxon>Chordata</taxon>
        <taxon>Craniata</taxon>
        <taxon>Vertebrata</taxon>
        <taxon>Euteleostomi</taxon>
        <taxon>Actinopterygii</taxon>
        <taxon>Neopterygii</taxon>
        <taxon>Teleostei</taxon>
        <taxon>Ostariophysi</taxon>
        <taxon>Siluriformes</taxon>
        <taxon>Siluridae</taxon>
        <taxon>Silurus</taxon>
    </lineage>
</organism>
<dbReference type="EMBL" id="MU592027">
    <property type="protein sequence ID" value="KAI5607315.1"/>
    <property type="molecule type" value="Genomic_DNA"/>
</dbReference>
<name>A0AAD5F8H5_SILAS</name>
<evidence type="ECO:0000313" key="3">
    <source>
        <dbReference type="EMBL" id="KAI5607315.1"/>
    </source>
</evidence>
<dbReference type="PANTHER" id="PTHR19964:SF84">
    <property type="entry name" value="LIGAND OF NUMB PROTEIN X 2-LIKE ISOFORM X1"/>
    <property type="match status" value="1"/>
</dbReference>
<feature type="domain" description="PDZ" evidence="2">
    <location>
        <begin position="242"/>
        <end position="325"/>
    </location>
</feature>
<dbReference type="PROSITE" id="PS50106">
    <property type="entry name" value="PDZ"/>
    <property type="match status" value="2"/>
</dbReference>
<evidence type="ECO:0000256" key="1">
    <source>
        <dbReference type="SAM" id="MobiDB-lite"/>
    </source>
</evidence>
<reference evidence="3" key="1">
    <citation type="submission" date="2018-07" db="EMBL/GenBank/DDBJ databases">
        <title>Comparative genomics of catfishes provides insights into carnivory and benthic adaptation.</title>
        <authorList>
            <person name="Zhang Y."/>
            <person name="Wang D."/>
            <person name="Peng Z."/>
            <person name="Zheng S."/>
            <person name="Shao F."/>
            <person name="Tao W."/>
        </authorList>
    </citation>
    <scope>NUCLEOTIDE SEQUENCE</scope>
    <source>
        <strain evidence="3">Chongqing</strain>
    </source>
</reference>
<dbReference type="InterPro" id="IPR036034">
    <property type="entry name" value="PDZ_sf"/>
</dbReference>
<dbReference type="PANTHER" id="PTHR19964">
    <property type="entry name" value="MULTIPLE PDZ DOMAIN PROTEIN"/>
    <property type="match status" value="1"/>
</dbReference>
<dbReference type="FunFam" id="2.30.42.10:FF:000038">
    <property type="entry name" value="Multiple PDZ domain protein isoform X1"/>
    <property type="match status" value="1"/>
</dbReference>
<gene>
    <name evidence="3" type="ORF">C0J50_7067</name>
</gene>
<feature type="domain" description="PDZ" evidence="2">
    <location>
        <begin position="14"/>
        <end position="96"/>
    </location>
</feature>